<reference evidence="2 3" key="1">
    <citation type="submission" date="2016-11" db="EMBL/GenBank/DDBJ databases">
        <authorList>
            <person name="Jaros S."/>
            <person name="Januszkiewicz K."/>
            <person name="Wedrychowicz H."/>
        </authorList>
    </citation>
    <scope>NUCLEOTIDE SEQUENCE [LARGE SCALE GENOMIC DNA]</scope>
    <source>
        <strain evidence="2 3">DSM 10068</strain>
    </source>
</reference>
<accession>A0A1M5Z4T2</accession>
<keyword evidence="1" id="KW-0812">Transmembrane</keyword>
<name>A0A1M5Z4T2_9FIRM</name>
<evidence type="ECO:0000313" key="3">
    <source>
        <dbReference type="Proteomes" id="UP000183995"/>
    </source>
</evidence>
<keyword evidence="1" id="KW-0472">Membrane</keyword>
<gene>
    <name evidence="2" type="ORF">SAMN02745823_03216</name>
</gene>
<dbReference type="AlphaFoldDB" id="A0A1M5Z4T2"/>
<proteinExistence type="predicted"/>
<dbReference type="RefSeq" id="WP_073081121.1">
    <property type="nucleotide sequence ID" value="NZ_FQXV01000013.1"/>
</dbReference>
<protein>
    <submittedName>
        <fullName evidence="2">Uncharacterized protein</fullName>
    </submittedName>
</protein>
<dbReference type="EMBL" id="FQXV01000013">
    <property type="protein sequence ID" value="SHI19144.1"/>
    <property type="molecule type" value="Genomic_DNA"/>
</dbReference>
<sequence>MKRNYPRTYRSRRPLKIILTALVTLLIAAIILTLSLFFGLRQYIVYDPGGTLHLEIPWLQDDSGE</sequence>
<evidence type="ECO:0000256" key="1">
    <source>
        <dbReference type="SAM" id="Phobius"/>
    </source>
</evidence>
<keyword evidence="1" id="KW-1133">Transmembrane helix</keyword>
<organism evidence="2 3">
    <name type="scientific">Sporobacter termitidis DSM 10068</name>
    <dbReference type="NCBI Taxonomy" id="1123282"/>
    <lineage>
        <taxon>Bacteria</taxon>
        <taxon>Bacillati</taxon>
        <taxon>Bacillota</taxon>
        <taxon>Clostridia</taxon>
        <taxon>Eubacteriales</taxon>
        <taxon>Oscillospiraceae</taxon>
        <taxon>Sporobacter</taxon>
    </lineage>
</organism>
<evidence type="ECO:0000313" key="2">
    <source>
        <dbReference type="EMBL" id="SHI19144.1"/>
    </source>
</evidence>
<keyword evidence="3" id="KW-1185">Reference proteome</keyword>
<dbReference type="STRING" id="1123282.SAMN02745823_03216"/>
<feature type="transmembrane region" description="Helical" evidence="1">
    <location>
        <begin position="21"/>
        <end position="44"/>
    </location>
</feature>
<dbReference type="Proteomes" id="UP000183995">
    <property type="component" value="Unassembled WGS sequence"/>
</dbReference>